<dbReference type="Gene3D" id="1.10.8.10">
    <property type="entry name" value="DNA helicase RuvA subunit, C-terminal domain"/>
    <property type="match status" value="1"/>
</dbReference>
<name>A0A1X2GM29_9FUNG</name>
<organism evidence="3 4">
    <name type="scientific">Hesseltinella vesiculosa</name>
    <dbReference type="NCBI Taxonomy" id="101127"/>
    <lineage>
        <taxon>Eukaryota</taxon>
        <taxon>Fungi</taxon>
        <taxon>Fungi incertae sedis</taxon>
        <taxon>Mucoromycota</taxon>
        <taxon>Mucoromycotina</taxon>
        <taxon>Mucoromycetes</taxon>
        <taxon>Mucorales</taxon>
        <taxon>Cunninghamellaceae</taxon>
        <taxon>Hesseltinella</taxon>
    </lineage>
</organism>
<dbReference type="PANTHER" id="PTHR16461:SF5">
    <property type="entry name" value="TOLL-INTERACTING PROTEIN"/>
    <property type="match status" value="1"/>
</dbReference>
<dbReference type="GO" id="GO:0043130">
    <property type="term" value="F:ubiquitin binding"/>
    <property type="evidence" value="ECO:0007669"/>
    <property type="project" value="InterPro"/>
</dbReference>
<dbReference type="OrthoDB" id="9942608at2759"/>
<dbReference type="Proteomes" id="UP000242146">
    <property type="component" value="Unassembled WGS sequence"/>
</dbReference>
<feature type="domain" description="CUE" evidence="2">
    <location>
        <begin position="15"/>
        <end position="58"/>
    </location>
</feature>
<protein>
    <recommendedName>
        <fullName evidence="2">CUE domain-containing protein</fullName>
    </recommendedName>
</protein>
<dbReference type="InterPro" id="IPR009060">
    <property type="entry name" value="UBA-like_sf"/>
</dbReference>
<evidence type="ECO:0000313" key="3">
    <source>
        <dbReference type="EMBL" id="ORX56857.1"/>
    </source>
</evidence>
<feature type="region of interest" description="Disordered" evidence="1">
    <location>
        <begin position="1"/>
        <end position="20"/>
    </location>
</feature>
<proteinExistence type="predicted"/>
<reference evidence="3 4" key="1">
    <citation type="submission" date="2016-07" db="EMBL/GenBank/DDBJ databases">
        <title>Pervasive Adenine N6-methylation of Active Genes in Fungi.</title>
        <authorList>
            <consortium name="DOE Joint Genome Institute"/>
            <person name="Mondo S.J."/>
            <person name="Dannebaum R.O."/>
            <person name="Kuo R.C."/>
            <person name="Labutti K."/>
            <person name="Haridas S."/>
            <person name="Kuo A."/>
            <person name="Salamov A."/>
            <person name="Ahrendt S.R."/>
            <person name="Lipzen A."/>
            <person name="Sullivan W."/>
            <person name="Andreopoulos W.B."/>
            <person name="Clum A."/>
            <person name="Lindquist E."/>
            <person name="Daum C."/>
            <person name="Ramamoorthy G.K."/>
            <person name="Gryganskyi A."/>
            <person name="Culley D."/>
            <person name="Magnuson J.K."/>
            <person name="James T.Y."/>
            <person name="O'Malley M.A."/>
            <person name="Stajich J.E."/>
            <person name="Spatafora J.W."/>
            <person name="Visel A."/>
            <person name="Grigoriev I.V."/>
        </authorList>
    </citation>
    <scope>NUCLEOTIDE SEQUENCE [LARGE SCALE GENOMIC DNA]</scope>
    <source>
        <strain evidence="3 4">NRRL 3301</strain>
    </source>
</reference>
<dbReference type="Pfam" id="PF02845">
    <property type="entry name" value="CUE"/>
    <property type="match status" value="1"/>
</dbReference>
<dbReference type="GO" id="GO:0006511">
    <property type="term" value="P:ubiquitin-dependent protein catabolic process"/>
    <property type="evidence" value="ECO:0007669"/>
    <property type="project" value="TreeGrafter"/>
</dbReference>
<dbReference type="EMBL" id="MCGT01000009">
    <property type="protein sequence ID" value="ORX56857.1"/>
    <property type="molecule type" value="Genomic_DNA"/>
</dbReference>
<evidence type="ECO:0000259" key="2">
    <source>
        <dbReference type="PROSITE" id="PS51140"/>
    </source>
</evidence>
<gene>
    <name evidence="3" type="ORF">DM01DRAFT_1334416</name>
</gene>
<dbReference type="PANTHER" id="PTHR16461">
    <property type="entry name" value="TOLL-INTERACTING PROTEIN"/>
    <property type="match status" value="1"/>
</dbReference>
<evidence type="ECO:0000313" key="4">
    <source>
        <dbReference type="Proteomes" id="UP000242146"/>
    </source>
</evidence>
<dbReference type="InterPro" id="IPR003892">
    <property type="entry name" value="CUE"/>
</dbReference>
<dbReference type="STRING" id="101127.A0A1X2GM29"/>
<accession>A0A1X2GM29</accession>
<dbReference type="AlphaFoldDB" id="A0A1X2GM29"/>
<feature type="compositionally biased region" description="Acidic residues" evidence="1">
    <location>
        <begin position="1"/>
        <end position="17"/>
    </location>
</feature>
<dbReference type="SMART" id="SM00546">
    <property type="entry name" value="CUE"/>
    <property type="match status" value="1"/>
</dbReference>
<dbReference type="FunFam" id="1.10.8.10:FF:000064">
    <property type="entry name" value="Similar to CUE domain-containing protein"/>
    <property type="match status" value="1"/>
</dbReference>
<dbReference type="GO" id="GO:0005737">
    <property type="term" value="C:cytoplasm"/>
    <property type="evidence" value="ECO:0007669"/>
    <property type="project" value="TreeGrafter"/>
</dbReference>
<feature type="region of interest" description="Disordered" evidence="1">
    <location>
        <begin position="93"/>
        <end position="112"/>
    </location>
</feature>
<dbReference type="PROSITE" id="PS51140">
    <property type="entry name" value="CUE"/>
    <property type="match status" value="1"/>
</dbReference>
<sequence length="148" mass="16782">MPETADDQEDNVEADEDPAVKTLRDAFPDLDVDIIKAILATHDGNVELSFEALLAMSDPDYQTTPGANDDLLAKSQQEKDDELLARQLAQEYDQQLRQQDQQRHQDSGPAFNFQEELPVIKERVIEAGAGKWVRKIKAMMYLWLHQGS</sequence>
<keyword evidence="4" id="KW-1185">Reference proteome</keyword>
<comment type="caution">
    <text evidence="3">The sequence shown here is derived from an EMBL/GenBank/DDBJ whole genome shotgun (WGS) entry which is preliminary data.</text>
</comment>
<evidence type="ECO:0000256" key="1">
    <source>
        <dbReference type="SAM" id="MobiDB-lite"/>
    </source>
</evidence>
<dbReference type="GO" id="GO:0031624">
    <property type="term" value="F:ubiquitin conjugating enzyme binding"/>
    <property type="evidence" value="ECO:0007669"/>
    <property type="project" value="TreeGrafter"/>
</dbReference>
<dbReference type="SUPFAM" id="SSF46934">
    <property type="entry name" value="UBA-like"/>
    <property type="match status" value="1"/>
</dbReference>